<evidence type="ECO:0000259" key="1">
    <source>
        <dbReference type="PROSITE" id="PS51340"/>
    </source>
</evidence>
<protein>
    <submittedName>
        <fullName evidence="2">6-N-hydroxylaminopurine resistance protein</fullName>
    </submittedName>
</protein>
<dbReference type="PROSITE" id="PS51340">
    <property type="entry name" value="MOSC"/>
    <property type="match status" value="1"/>
</dbReference>
<proteinExistence type="predicted"/>
<name>A0ABY7U9W6_9CORY</name>
<evidence type="ECO:0000313" key="2">
    <source>
        <dbReference type="EMBL" id="WCZ33436.1"/>
    </source>
</evidence>
<reference evidence="2 3" key="1">
    <citation type="submission" date="2020-10" db="EMBL/GenBank/DDBJ databases">
        <title>Complete genome sequence of Corynebacterium massiliense DSM 45435, type strain of Corynebacterium massiliense.</title>
        <authorList>
            <person name="Busche T."/>
            <person name="Kalinowski J."/>
            <person name="Ruckert C."/>
        </authorList>
    </citation>
    <scope>NUCLEOTIDE SEQUENCE [LARGE SCALE GENOMIC DNA]</scope>
    <source>
        <strain evidence="2 3">DSM 45435</strain>
    </source>
</reference>
<sequence>MKVLSTNVAVQHADPSGRYDVTGIDKQPAPFIDVAAPGPSYGDGSGVAGDIIGDSQHHGGADKAVYMYAREELDYWERELGRSLRNGYFGENLTTTGVNVADLLIGQRLQLGDVTLEVSVRRQYWAGWRWFLQVRSN</sequence>
<dbReference type="InterPro" id="IPR005302">
    <property type="entry name" value="MoCF_Sase_C"/>
</dbReference>
<keyword evidence="3" id="KW-1185">Reference proteome</keyword>
<dbReference type="InterPro" id="IPR052353">
    <property type="entry name" value="Benzoxazolinone_Detox_Enz"/>
</dbReference>
<dbReference type="Pfam" id="PF03473">
    <property type="entry name" value="MOSC"/>
    <property type="match status" value="1"/>
</dbReference>
<gene>
    <name evidence="2" type="ORF">CMASS_10145</name>
</gene>
<dbReference type="EMBL" id="CP063189">
    <property type="protein sequence ID" value="WCZ33436.1"/>
    <property type="molecule type" value="Genomic_DNA"/>
</dbReference>
<dbReference type="InterPro" id="IPR011037">
    <property type="entry name" value="Pyrv_Knase-like_insert_dom_sf"/>
</dbReference>
<dbReference type="SUPFAM" id="SSF50800">
    <property type="entry name" value="PK beta-barrel domain-like"/>
    <property type="match status" value="1"/>
</dbReference>
<organism evidence="2 3">
    <name type="scientific">Corynebacterium massiliense DSM 45435</name>
    <dbReference type="NCBI Taxonomy" id="1121364"/>
    <lineage>
        <taxon>Bacteria</taxon>
        <taxon>Bacillati</taxon>
        <taxon>Actinomycetota</taxon>
        <taxon>Actinomycetes</taxon>
        <taxon>Mycobacteriales</taxon>
        <taxon>Corynebacteriaceae</taxon>
        <taxon>Corynebacterium</taxon>
    </lineage>
</organism>
<feature type="domain" description="MOSC" evidence="1">
    <location>
        <begin position="34"/>
        <end position="137"/>
    </location>
</feature>
<dbReference type="Proteomes" id="UP001220064">
    <property type="component" value="Chromosome"/>
</dbReference>
<evidence type="ECO:0000313" key="3">
    <source>
        <dbReference type="Proteomes" id="UP001220064"/>
    </source>
</evidence>
<dbReference type="Gene3D" id="2.40.33.20">
    <property type="entry name" value="PK beta-barrel domain-like"/>
    <property type="match status" value="1"/>
</dbReference>
<dbReference type="PANTHER" id="PTHR30212:SF2">
    <property type="entry name" value="PROTEIN YIIM"/>
    <property type="match status" value="1"/>
</dbReference>
<accession>A0ABY7U9W6</accession>
<dbReference type="PANTHER" id="PTHR30212">
    <property type="entry name" value="PROTEIN YIIM"/>
    <property type="match status" value="1"/>
</dbReference>